<evidence type="ECO:0000313" key="1">
    <source>
        <dbReference type="EMBL" id="KNC71936.1"/>
    </source>
</evidence>
<reference evidence="1 2" key="1">
    <citation type="submission" date="2011-02" db="EMBL/GenBank/DDBJ databases">
        <title>The Genome Sequence of Sphaeroforma arctica JP610.</title>
        <authorList>
            <consortium name="The Broad Institute Genome Sequencing Platform"/>
            <person name="Russ C."/>
            <person name="Cuomo C."/>
            <person name="Young S.K."/>
            <person name="Zeng Q."/>
            <person name="Gargeya S."/>
            <person name="Alvarado L."/>
            <person name="Berlin A."/>
            <person name="Chapman S.B."/>
            <person name="Chen Z."/>
            <person name="Freedman E."/>
            <person name="Gellesch M."/>
            <person name="Goldberg J."/>
            <person name="Griggs A."/>
            <person name="Gujja S."/>
            <person name="Heilman E."/>
            <person name="Heiman D."/>
            <person name="Howarth C."/>
            <person name="Mehta T."/>
            <person name="Neiman D."/>
            <person name="Pearson M."/>
            <person name="Roberts A."/>
            <person name="Saif S."/>
            <person name="Shea T."/>
            <person name="Shenoy N."/>
            <person name="Sisk P."/>
            <person name="Stolte C."/>
            <person name="Sykes S."/>
            <person name="White J."/>
            <person name="Yandava C."/>
            <person name="Burger G."/>
            <person name="Gray M.W."/>
            <person name="Holland P.W.H."/>
            <person name="King N."/>
            <person name="Lang F.B.F."/>
            <person name="Roger A.J."/>
            <person name="Ruiz-Trillo I."/>
            <person name="Haas B."/>
            <person name="Nusbaum C."/>
            <person name="Birren B."/>
        </authorList>
    </citation>
    <scope>NUCLEOTIDE SEQUENCE [LARGE SCALE GENOMIC DNA]</scope>
    <source>
        <strain evidence="1 2">JP610</strain>
    </source>
</reference>
<gene>
    <name evidence="1" type="ORF">SARC_15521</name>
</gene>
<feature type="non-terminal residue" evidence="1">
    <location>
        <position position="60"/>
    </location>
</feature>
<proteinExistence type="predicted"/>
<name>A0A0L0F5R1_9EUKA</name>
<dbReference type="EMBL" id="KQ247842">
    <property type="protein sequence ID" value="KNC71936.1"/>
    <property type="molecule type" value="Genomic_DNA"/>
</dbReference>
<evidence type="ECO:0000313" key="2">
    <source>
        <dbReference type="Proteomes" id="UP000054560"/>
    </source>
</evidence>
<protein>
    <submittedName>
        <fullName evidence="1">Uncharacterized protein</fullName>
    </submittedName>
</protein>
<accession>A0A0L0F5R1</accession>
<dbReference type="AlphaFoldDB" id="A0A0L0F5R1"/>
<dbReference type="RefSeq" id="XP_014145838.1">
    <property type="nucleotide sequence ID" value="XM_014290363.1"/>
</dbReference>
<sequence>MATDPMMHINSEWSGLDGLDASSIPDKCVHELFMDMVELYPDVPACWFEDDKSTTLTYKQ</sequence>
<dbReference type="Proteomes" id="UP000054560">
    <property type="component" value="Unassembled WGS sequence"/>
</dbReference>
<keyword evidence="2" id="KW-1185">Reference proteome</keyword>
<dbReference type="GeneID" id="25916025"/>
<organism evidence="1 2">
    <name type="scientific">Sphaeroforma arctica JP610</name>
    <dbReference type="NCBI Taxonomy" id="667725"/>
    <lineage>
        <taxon>Eukaryota</taxon>
        <taxon>Ichthyosporea</taxon>
        <taxon>Ichthyophonida</taxon>
        <taxon>Sphaeroforma</taxon>
    </lineage>
</organism>